<reference evidence="1" key="1">
    <citation type="submission" date="2019-05" db="EMBL/GenBank/DDBJ databases">
        <title>Metatranscriptomic reconstruction reveals RNA viruses with the potential to shape carbon cycling in soil.</title>
        <authorList>
            <person name="Starr E.P."/>
            <person name="Nuccio E."/>
            <person name="Pett-Ridge J."/>
            <person name="Banfield J.F."/>
            <person name="Firestone M.K."/>
        </authorList>
    </citation>
    <scope>NUCLEOTIDE SEQUENCE</scope>
    <source>
        <strain evidence="1">H1_Bulk_28_FD_scaffold_59</strain>
    </source>
</reference>
<protein>
    <recommendedName>
        <fullName evidence="2">Maturation</fullName>
    </recommendedName>
</protein>
<accession>A0A514D287</accession>
<evidence type="ECO:0000313" key="1">
    <source>
        <dbReference type="EMBL" id="QDH87689.1"/>
    </source>
</evidence>
<proteinExistence type="predicted"/>
<evidence type="ECO:0008006" key="2">
    <source>
        <dbReference type="Google" id="ProtNLM"/>
    </source>
</evidence>
<organism evidence="1">
    <name type="scientific">Leviviridae sp</name>
    <dbReference type="NCBI Taxonomy" id="2027243"/>
    <lineage>
        <taxon>Viruses</taxon>
        <taxon>Riboviria</taxon>
        <taxon>Orthornavirae</taxon>
        <taxon>Lenarviricota</taxon>
        <taxon>Leviviricetes</taxon>
        <taxon>Norzivirales</taxon>
        <taxon>Fiersviridae</taxon>
    </lineage>
</organism>
<gene>
    <name evidence="1" type="ORF">H1Bulk28FD59_000001</name>
</gene>
<name>A0A514D287_9VIRU</name>
<dbReference type="EMBL" id="MN033558">
    <property type="protein sequence ID" value="QDH87689.1"/>
    <property type="molecule type" value="Genomic_RNA"/>
</dbReference>
<sequence length="496" mass="56238">MLKTFERIVPSSLGPISTTVTYWPPPKPNNLEAPSATHTYTLPGFTVRYDKLLTDNEGDHNQWKPCQHYKRWTDPSSVKPPYGLVWYSKSFSDVGKYISNVPTEPLLLTQGSQFNGTFGPWGSHTNGLPPFMVTDIGDGFIPKPVGLDVLVDASLKKMLPDIKAELSLVNSVIELKDFESLPTTLTRLKSLIEDVLPLFTVNTAKRLIRLSRGMRKLRGTFSSDLGATLRELVQGTADGYLQQEFNVLPLLSDISGVFTALSRTERAINDLIVRRGKLQSKHYQYVYFDKVYTADPLIAGSNALSTGIFAGTTTVPGWISVYKKHGHAFKMTRWVEVNSPAEFHAQVEYSYYFTQFQLEHAQVLGLLDALGVNLNPTIIWNAIPWSFVVDWVLGVNRWLNGRKTLNMEPVVNIKRYLWSHRHTRTTRIYAESVNGSELPWPRVYTWLPDMYEVAYRRDVGIPYTNSFLTSELSNKEITLGVALAVTRRRRSNTRVR</sequence>